<sequence length="61" mass="6697">TLAEFFLDLEALERPPAVEEEHFLWCAWTGGARPVTALEKFAGQLGSRPPDLAGSEARGRQ</sequence>
<evidence type="ECO:0000313" key="2">
    <source>
        <dbReference type="Proteomes" id="UP001642464"/>
    </source>
</evidence>
<proteinExistence type="predicted"/>
<evidence type="ECO:0000313" key="1">
    <source>
        <dbReference type="EMBL" id="CAK9088474.1"/>
    </source>
</evidence>
<gene>
    <name evidence="1" type="ORF">SCF082_LOCUS41778</name>
</gene>
<feature type="non-terminal residue" evidence="1">
    <location>
        <position position="1"/>
    </location>
</feature>
<dbReference type="EMBL" id="CAXAMM010039701">
    <property type="protein sequence ID" value="CAK9088474.1"/>
    <property type="molecule type" value="Genomic_DNA"/>
</dbReference>
<reference evidence="1 2" key="1">
    <citation type="submission" date="2024-02" db="EMBL/GenBank/DDBJ databases">
        <authorList>
            <person name="Chen Y."/>
            <person name="Shah S."/>
            <person name="Dougan E. K."/>
            <person name="Thang M."/>
            <person name="Chan C."/>
        </authorList>
    </citation>
    <scope>NUCLEOTIDE SEQUENCE [LARGE SCALE GENOMIC DNA]</scope>
</reference>
<comment type="caution">
    <text evidence="1">The sequence shown here is derived from an EMBL/GenBank/DDBJ whole genome shotgun (WGS) entry which is preliminary data.</text>
</comment>
<protein>
    <submittedName>
        <fullName evidence="1">Uncharacterized protein</fullName>
    </submittedName>
</protein>
<name>A0ABP0QKL4_9DINO</name>
<feature type="non-terminal residue" evidence="1">
    <location>
        <position position="61"/>
    </location>
</feature>
<keyword evidence="2" id="KW-1185">Reference proteome</keyword>
<organism evidence="1 2">
    <name type="scientific">Durusdinium trenchii</name>
    <dbReference type="NCBI Taxonomy" id="1381693"/>
    <lineage>
        <taxon>Eukaryota</taxon>
        <taxon>Sar</taxon>
        <taxon>Alveolata</taxon>
        <taxon>Dinophyceae</taxon>
        <taxon>Suessiales</taxon>
        <taxon>Symbiodiniaceae</taxon>
        <taxon>Durusdinium</taxon>
    </lineage>
</organism>
<dbReference type="Proteomes" id="UP001642464">
    <property type="component" value="Unassembled WGS sequence"/>
</dbReference>
<accession>A0ABP0QKL4</accession>